<dbReference type="AlphaFoldDB" id="A0A9X0DAJ3"/>
<dbReference type="Pfam" id="PF08457">
    <property type="entry name" value="Sfi1"/>
    <property type="match status" value="1"/>
</dbReference>
<evidence type="ECO:0000313" key="3">
    <source>
        <dbReference type="EMBL" id="KAJ7393432.1"/>
    </source>
</evidence>
<reference evidence="3" key="1">
    <citation type="submission" date="2023-01" db="EMBL/GenBank/DDBJ databases">
        <title>Genome assembly of the deep-sea coral Lophelia pertusa.</title>
        <authorList>
            <person name="Herrera S."/>
            <person name="Cordes E."/>
        </authorList>
    </citation>
    <scope>NUCLEOTIDE SEQUENCE</scope>
    <source>
        <strain evidence="3">USNM1676648</strain>
        <tissue evidence="3">Polyp</tissue>
    </source>
</reference>
<feature type="compositionally biased region" description="Basic and acidic residues" evidence="1">
    <location>
        <begin position="294"/>
        <end position="317"/>
    </location>
</feature>
<feature type="region of interest" description="Disordered" evidence="1">
    <location>
        <begin position="1"/>
        <end position="22"/>
    </location>
</feature>
<dbReference type="Proteomes" id="UP001163046">
    <property type="component" value="Unassembled WGS sequence"/>
</dbReference>
<evidence type="ECO:0000256" key="1">
    <source>
        <dbReference type="SAM" id="MobiDB-lite"/>
    </source>
</evidence>
<accession>A0A9X0DAJ3</accession>
<comment type="caution">
    <text evidence="3">The sequence shown here is derived from an EMBL/GenBank/DDBJ whole genome shotgun (WGS) entry which is preliminary data.</text>
</comment>
<feature type="region of interest" description="Disordered" evidence="1">
    <location>
        <begin position="151"/>
        <end position="186"/>
    </location>
</feature>
<dbReference type="InterPro" id="IPR013665">
    <property type="entry name" value="Sfi1_dom"/>
</dbReference>
<dbReference type="PANTHER" id="PTHR22028:SF4">
    <property type="entry name" value="PROTEIN SFI1 HOMOLOG"/>
    <property type="match status" value="1"/>
</dbReference>
<feature type="compositionally biased region" description="Polar residues" evidence="1">
    <location>
        <begin position="172"/>
        <end position="181"/>
    </location>
</feature>
<dbReference type="PANTHER" id="PTHR22028">
    <property type="entry name" value="SFI1 SPINDLE BODY DOMAIN-CONTAINING PROTEIN-RELATED"/>
    <property type="match status" value="1"/>
</dbReference>
<dbReference type="GO" id="GO:0019902">
    <property type="term" value="F:phosphatase binding"/>
    <property type="evidence" value="ECO:0007669"/>
    <property type="project" value="TreeGrafter"/>
</dbReference>
<gene>
    <name evidence="3" type="ORF">OS493_006406</name>
</gene>
<feature type="compositionally biased region" description="Low complexity" evidence="1">
    <location>
        <begin position="521"/>
        <end position="530"/>
    </location>
</feature>
<feature type="domain" description="Sfi1 spindle body" evidence="2">
    <location>
        <begin position="792"/>
        <end position="1069"/>
    </location>
</feature>
<feature type="compositionally biased region" description="Low complexity" evidence="1">
    <location>
        <begin position="157"/>
        <end position="171"/>
    </location>
</feature>
<feature type="region of interest" description="Disordered" evidence="1">
    <location>
        <begin position="399"/>
        <end position="452"/>
    </location>
</feature>
<feature type="compositionally biased region" description="Polar residues" evidence="1">
    <location>
        <begin position="221"/>
        <end position="231"/>
    </location>
</feature>
<feature type="compositionally biased region" description="Polar residues" evidence="1">
    <location>
        <begin position="351"/>
        <end position="360"/>
    </location>
</feature>
<dbReference type="OrthoDB" id="5966174at2759"/>
<sequence>MENSCTGFRKRRERGFDSKNGFDSKLDLARRKVTVVSDHLHQPWHQSFKQDLPTSNKTWQQQASIESSDDEWSDLSFYDLPDTLKDSLHKSVHPAEFIKPSHMVSRPPYHATAEAHRVHTFLDTEVSNPFSLLMGDSSNLPSGCQPSGMAHVNGHQTTEGGTTVNDTTVNEGSQEMATSSKPFDGSLYYRQSNAMLNGKQRREVGFDEPQRNGRHRDLSHPLSTSSSTQVQIKVPHVVVSSEQSIRKPVAAGRSGNGVVHNSENASYLERLKRSFPPNGSHTTQESLANKFMQRSREASHKKERHKDDTGNKKEHSPKSVSFANSVKGVNKPSKATSPSKEEEKDYVRNNPPRNGSTRNGTVAPREHKIQSNVVLSGGLGQSLIGSGSQNSEIKRSFDQMLPRQQMTPTKRETQIDPKYGDSGEVPLPPSPPTRDTNRIPDRSDSQRNSGSVQVLSLYDEHSLYTSNFSRNSGSLPRQSNVSLEFDGSKTLRSKVHVGSALRPKRDQFAQQSNSQVDLTPSRSLRSSGLSRDASLTIEELLSSGSVNSSPENLPLTKFTPQFDRNGYCSKREHSLDDYVDERGNLLQDLSLTNTFSVDTSQRISSALWAMKLLEASRTSSPNSYQDLLMKGRLFRRWFQKTRLKRLIKQEDEVKLQSAVTFWQTEMQQKCFEAWRNARFAQHEKADKLRRKQILQKGIIALKFAVDQHRQSISEMRTRAGAKIMAKYWLKWQKGVQMKVTDRLKEAFDKWHMFKVDQNRDAMMEEMADRHFLTRNYTKWKIKYETEQRHGVASLHYKIGLLTRSWHSWRLYASQRVVKTRLKEVARVHYEEHLQARLFAVWKENTNKAVVAHTLTSKRIVVKAFYCWKNWTQYAKIIRLRFQSMCKEYHRHKLVKQSFHHWQARLMNRQADRSYRNGLQRKIFKLWFLRYKRKVIHRHLCKALAKKGKKRRFFNRWSNFTKQQTERRRAFVGSLEHMLTGMMLNNWRQHVKMKKALRSKELQLTQKKNHLASRKMMDRWLFAMKVVNFRKKARMNWSRRCTRKACEAWKVLLKRKYLEQRLIDNRSIWQRLTMKRTFKKWRQQKRKVDTENDKAFRARAILTRNYKARVLQAWRVVNQEQQIISPMVARRERKEMAKVFDAWRLHVHRQKNIVDQKTRATEKILDKHFLFWRDRAYLRVKEREAKETLRESKLSRRLQLGELTSRTNDTTD</sequence>
<feature type="compositionally biased region" description="Basic and acidic residues" evidence="1">
    <location>
        <begin position="207"/>
        <end position="219"/>
    </location>
</feature>
<dbReference type="InterPro" id="IPR052270">
    <property type="entry name" value="CACF_protein"/>
</dbReference>
<protein>
    <recommendedName>
        <fullName evidence="2">Sfi1 spindle body domain-containing protein</fullName>
    </recommendedName>
</protein>
<name>A0A9X0DAJ3_9CNID</name>
<feature type="region of interest" description="Disordered" evidence="1">
    <location>
        <begin position="502"/>
        <end position="530"/>
    </location>
</feature>
<feature type="region of interest" description="Disordered" evidence="1">
    <location>
        <begin position="207"/>
        <end position="231"/>
    </location>
</feature>
<feature type="compositionally biased region" description="Basic and acidic residues" evidence="1">
    <location>
        <begin position="435"/>
        <end position="445"/>
    </location>
</feature>
<feature type="compositionally biased region" description="Polar residues" evidence="1">
    <location>
        <begin position="508"/>
        <end position="520"/>
    </location>
</feature>
<keyword evidence="4" id="KW-1185">Reference proteome</keyword>
<evidence type="ECO:0000313" key="4">
    <source>
        <dbReference type="Proteomes" id="UP001163046"/>
    </source>
</evidence>
<proteinExistence type="predicted"/>
<feature type="region of interest" description="Disordered" evidence="1">
    <location>
        <begin position="273"/>
        <end position="366"/>
    </location>
</feature>
<dbReference type="EMBL" id="MU825398">
    <property type="protein sequence ID" value="KAJ7393432.1"/>
    <property type="molecule type" value="Genomic_DNA"/>
</dbReference>
<organism evidence="3 4">
    <name type="scientific">Desmophyllum pertusum</name>
    <dbReference type="NCBI Taxonomy" id="174260"/>
    <lineage>
        <taxon>Eukaryota</taxon>
        <taxon>Metazoa</taxon>
        <taxon>Cnidaria</taxon>
        <taxon>Anthozoa</taxon>
        <taxon>Hexacorallia</taxon>
        <taxon>Scleractinia</taxon>
        <taxon>Caryophylliina</taxon>
        <taxon>Caryophylliidae</taxon>
        <taxon>Desmophyllum</taxon>
    </lineage>
</organism>
<feature type="compositionally biased region" description="Polar residues" evidence="1">
    <location>
        <begin position="277"/>
        <end position="287"/>
    </location>
</feature>
<feature type="compositionally biased region" description="Basic and acidic residues" evidence="1">
    <location>
        <begin position="409"/>
        <end position="421"/>
    </location>
</feature>
<evidence type="ECO:0000259" key="2">
    <source>
        <dbReference type="Pfam" id="PF08457"/>
    </source>
</evidence>